<dbReference type="InterPro" id="IPR004158">
    <property type="entry name" value="DUF247_pln"/>
</dbReference>
<evidence type="ECO:0000313" key="2">
    <source>
        <dbReference type="Proteomes" id="UP001457282"/>
    </source>
</evidence>
<dbReference type="AlphaFoldDB" id="A0AAW1XN10"/>
<dbReference type="PANTHER" id="PTHR31170">
    <property type="entry name" value="BNAC04G53230D PROTEIN"/>
    <property type="match status" value="1"/>
</dbReference>
<keyword evidence="2" id="KW-1185">Reference proteome</keyword>
<dbReference type="EMBL" id="JBEDUW010000003">
    <property type="protein sequence ID" value="KAK9937744.1"/>
    <property type="molecule type" value="Genomic_DNA"/>
</dbReference>
<dbReference type="Proteomes" id="UP001457282">
    <property type="component" value="Unassembled WGS sequence"/>
</dbReference>
<evidence type="ECO:0000313" key="1">
    <source>
        <dbReference type="EMBL" id="KAK9937744.1"/>
    </source>
</evidence>
<organism evidence="1 2">
    <name type="scientific">Rubus argutus</name>
    <name type="common">Southern blackberry</name>
    <dbReference type="NCBI Taxonomy" id="59490"/>
    <lineage>
        <taxon>Eukaryota</taxon>
        <taxon>Viridiplantae</taxon>
        <taxon>Streptophyta</taxon>
        <taxon>Embryophyta</taxon>
        <taxon>Tracheophyta</taxon>
        <taxon>Spermatophyta</taxon>
        <taxon>Magnoliopsida</taxon>
        <taxon>eudicotyledons</taxon>
        <taxon>Gunneridae</taxon>
        <taxon>Pentapetalae</taxon>
        <taxon>rosids</taxon>
        <taxon>fabids</taxon>
        <taxon>Rosales</taxon>
        <taxon>Rosaceae</taxon>
        <taxon>Rosoideae</taxon>
        <taxon>Rosoideae incertae sedis</taxon>
        <taxon>Rubus</taxon>
    </lineage>
</organism>
<accession>A0AAW1XN10</accession>
<sequence length="200" mass="23344">MTESSVNDKVDIASSIRGKLRRAAPSLATTCIYRVPDRIKRLHEKEFVPSLVSIGPFHHGKKNLQAMEGVKLWYLNNLLVRLEPETRLEHIVEKITSMEEYCRDCYDEKFHVSSEAFVEMMVIDGCFIVEFLRKEAREVAIEKEDLTSVMFKSTVRCELLLLENQMPWRLVDCLFELTNNQVPHGMSKSLWELCCRVMWT</sequence>
<name>A0AAW1XN10_RUBAR</name>
<proteinExistence type="predicted"/>
<dbReference type="PANTHER" id="PTHR31170:SF17">
    <property type="match status" value="1"/>
</dbReference>
<protein>
    <submittedName>
        <fullName evidence="1">Uncharacterized protein</fullName>
    </submittedName>
</protein>
<dbReference type="Pfam" id="PF03140">
    <property type="entry name" value="DUF247"/>
    <property type="match status" value="1"/>
</dbReference>
<gene>
    <name evidence="1" type="ORF">M0R45_014516</name>
</gene>
<comment type="caution">
    <text evidence="1">The sequence shown here is derived from an EMBL/GenBank/DDBJ whole genome shotgun (WGS) entry which is preliminary data.</text>
</comment>
<reference evidence="1 2" key="1">
    <citation type="journal article" date="2023" name="G3 (Bethesda)">
        <title>A chromosome-length genome assembly and annotation of blackberry (Rubus argutus, cv. 'Hillquist').</title>
        <authorList>
            <person name="Bruna T."/>
            <person name="Aryal R."/>
            <person name="Dudchenko O."/>
            <person name="Sargent D.J."/>
            <person name="Mead D."/>
            <person name="Buti M."/>
            <person name="Cavallini A."/>
            <person name="Hytonen T."/>
            <person name="Andres J."/>
            <person name="Pham M."/>
            <person name="Weisz D."/>
            <person name="Mascagni F."/>
            <person name="Usai G."/>
            <person name="Natali L."/>
            <person name="Bassil N."/>
            <person name="Fernandez G.E."/>
            <person name="Lomsadze A."/>
            <person name="Armour M."/>
            <person name="Olukolu B."/>
            <person name="Poorten T."/>
            <person name="Britton C."/>
            <person name="Davik J."/>
            <person name="Ashrafi H."/>
            <person name="Aiden E.L."/>
            <person name="Borodovsky M."/>
            <person name="Worthington M."/>
        </authorList>
    </citation>
    <scope>NUCLEOTIDE SEQUENCE [LARGE SCALE GENOMIC DNA]</scope>
    <source>
        <strain evidence="1">PI 553951</strain>
    </source>
</reference>